<organism evidence="6 7">
    <name type="scientific">Bosea psychrotolerans</name>
    <dbReference type="NCBI Taxonomy" id="1871628"/>
    <lineage>
        <taxon>Bacteria</taxon>
        <taxon>Pseudomonadati</taxon>
        <taxon>Pseudomonadota</taxon>
        <taxon>Alphaproteobacteria</taxon>
        <taxon>Hyphomicrobiales</taxon>
        <taxon>Boseaceae</taxon>
        <taxon>Bosea</taxon>
    </lineage>
</organism>
<dbReference type="Gene3D" id="3.40.50.150">
    <property type="entry name" value="Vaccinia Virus protein VP39"/>
    <property type="match status" value="1"/>
</dbReference>
<evidence type="ECO:0000313" key="6">
    <source>
        <dbReference type="EMBL" id="POR45245.1"/>
    </source>
</evidence>
<dbReference type="InterPro" id="IPR003333">
    <property type="entry name" value="CMAS"/>
</dbReference>
<evidence type="ECO:0000256" key="1">
    <source>
        <dbReference type="ARBA" id="ARBA00010815"/>
    </source>
</evidence>
<dbReference type="InterPro" id="IPR050723">
    <property type="entry name" value="CFA/CMAS"/>
</dbReference>
<comment type="similarity">
    <text evidence="1">Belongs to the CFA/CMAS family.</text>
</comment>
<dbReference type="PANTHER" id="PTHR43667">
    <property type="entry name" value="CYCLOPROPANE-FATTY-ACYL-PHOSPHOLIPID SYNTHASE"/>
    <property type="match status" value="1"/>
</dbReference>
<keyword evidence="3" id="KW-0808">Transferase</keyword>
<dbReference type="Proteomes" id="UP000236919">
    <property type="component" value="Unassembled WGS sequence"/>
</dbReference>
<evidence type="ECO:0000256" key="5">
    <source>
        <dbReference type="ARBA" id="ARBA00023098"/>
    </source>
</evidence>
<sequence>MLRILQAVLSRLVVHGTLHVVMPDGRGFSCGDGSGAPVKIRFADRMALWAFLLDPEMKLGEQFMDRRLLVEQGSIHGFLALILSGVRGQPSSLLERALDHGRFLLRHLTTRNTRDRSRENVAHHYDLDDRLYALFLDADWQYSCAYFENPEQSLDDAQLAKKRHIAAKLLVEPEHRVLDIGCGWGGMCLYLTETARAREALGVTLSHEQLAVANQRAQRAGAGERARFALQDYRDVVGVFERIVSVGMFEHIGPRFYPAFFETCRRLLSEDGVMLLHTIGCSDGPNHPNPWLNRYIFPGGYLPALSEILPAAEKAGLIVTDVEVLRLHYAKTLQAWRERFMARRAEALALYDERFCLMWEFYLAMSQAAFEYQDVVVFQLQIVRRQEAVPLTRDYIDERKAALRTAEAAADMTRRPSNLAPAA</sequence>
<dbReference type="SUPFAM" id="SSF53335">
    <property type="entry name" value="S-adenosyl-L-methionine-dependent methyltransferases"/>
    <property type="match status" value="1"/>
</dbReference>
<dbReference type="GO" id="GO:0032259">
    <property type="term" value="P:methylation"/>
    <property type="evidence" value="ECO:0007669"/>
    <property type="project" value="UniProtKB-KW"/>
</dbReference>
<proteinExistence type="inferred from homology"/>
<protein>
    <submittedName>
        <fullName evidence="6">Cyclopropane-fatty-acyl-phospholipid synthase</fullName>
    </submittedName>
</protein>
<gene>
    <name evidence="6" type="ORF">CYD53_13817</name>
</gene>
<dbReference type="PIRSF" id="PIRSF003085">
    <property type="entry name" value="CMAS"/>
    <property type="match status" value="1"/>
</dbReference>
<evidence type="ECO:0000256" key="2">
    <source>
        <dbReference type="ARBA" id="ARBA00022603"/>
    </source>
</evidence>
<dbReference type="Pfam" id="PF02353">
    <property type="entry name" value="CMAS"/>
    <property type="match status" value="1"/>
</dbReference>
<keyword evidence="7" id="KW-1185">Reference proteome</keyword>
<dbReference type="RefSeq" id="WP_103721608.1">
    <property type="nucleotide sequence ID" value="NZ_PQFZ01000038.1"/>
</dbReference>
<dbReference type="EMBL" id="PQFZ01000038">
    <property type="protein sequence ID" value="POR45245.1"/>
    <property type="molecule type" value="Genomic_DNA"/>
</dbReference>
<evidence type="ECO:0000256" key="3">
    <source>
        <dbReference type="ARBA" id="ARBA00022679"/>
    </source>
</evidence>
<name>A0A2S4LS61_9HYPH</name>
<comment type="caution">
    <text evidence="6">The sequence shown here is derived from an EMBL/GenBank/DDBJ whole genome shotgun (WGS) entry which is preliminary data.</text>
</comment>
<dbReference type="CDD" id="cd02440">
    <property type="entry name" value="AdoMet_MTases"/>
    <property type="match status" value="1"/>
</dbReference>
<dbReference type="InterPro" id="IPR029063">
    <property type="entry name" value="SAM-dependent_MTases_sf"/>
</dbReference>
<accession>A0A2S4LS61</accession>
<keyword evidence="4" id="KW-0949">S-adenosyl-L-methionine</keyword>
<evidence type="ECO:0000313" key="7">
    <source>
        <dbReference type="Proteomes" id="UP000236919"/>
    </source>
</evidence>
<keyword evidence="5" id="KW-0443">Lipid metabolism</keyword>
<evidence type="ECO:0000256" key="4">
    <source>
        <dbReference type="ARBA" id="ARBA00022691"/>
    </source>
</evidence>
<dbReference type="AlphaFoldDB" id="A0A2S4LS61"/>
<dbReference type="PANTHER" id="PTHR43667:SF1">
    <property type="entry name" value="CYCLOPROPANE-FATTY-ACYL-PHOSPHOLIPID SYNTHASE"/>
    <property type="match status" value="1"/>
</dbReference>
<dbReference type="GO" id="GO:0008610">
    <property type="term" value="P:lipid biosynthetic process"/>
    <property type="evidence" value="ECO:0007669"/>
    <property type="project" value="InterPro"/>
</dbReference>
<reference evidence="6 7" key="1">
    <citation type="submission" date="2018-01" db="EMBL/GenBank/DDBJ databases">
        <title>Genomic Encyclopedia of Type Strains, Phase III (KMG-III): the genomes of soil and plant-associated and newly described type strains.</title>
        <authorList>
            <person name="Whitman W."/>
        </authorList>
    </citation>
    <scope>NUCLEOTIDE SEQUENCE [LARGE SCALE GENOMIC DNA]</scope>
    <source>
        <strain evidence="6 7">1131</strain>
    </source>
</reference>
<keyword evidence="2" id="KW-0489">Methyltransferase</keyword>
<dbReference type="GO" id="GO:0008168">
    <property type="term" value="F:methyltransferase activity"/>
    <property type="evidence" value="ECO:0007669"/>
    <property type="project" value="UniProtKB-KW"/>
</dbReference>
<dbReference type="OrthoDB" id="9782855at2"/>